<dbReference type="GO" id="GO:0006032">
    <property type="term" value="P:chitin catabolic process"/>
    <property type="evidence" value="ECO:0007669"/>
    <property type="project" value="UniProtKB-KW"/>
</dbReference>
<evidence type="ECO:0000256" key="3">
    <source>
        <dbReference type="ARBA" id="ARBA00012729"/>
    </source>
</evidence>
<dbReference type="GO" id="GO:0008843">
    <property type="term" value="F:endochitinase activity"/>
    <property type="evidence" value="ECO:0007669"/>
    <property type="project" value="UniProtKB-EC"/>
</dbReference>
<evidence type="ECO:0000313" key="12">
    <source>
        <dbReference type="Proteomes" id="UP001201262"/>
    </source>
</evidence>
<name>A0AAD4KEC1_9EURO</name>
<proteinExistence type="inferred from homology"/>
<dbReference type="InterPro" id="IPR001579">
    <property type="entry name" value="Glyco_hydro_18_chit_AS"/>
</dbReference>
<evidence type="ECO:0000256" key="2">
    <source>
        <dbReference type="ARBA" id="ARBA00008682"/>
    </source>
</evidence>
<keyword evidence="5" id="KW-0146">Chitin degradation</keyword>
<evidence type="ECO:0000256" key="7">
    <source>
        <dbReference type="ARBA" id="ARBA00023295"/>
    </source>
</evidence>
<comment type="catalytic activity">
    <reaction evidence="1">
        <text>Random endo-hydrolysis of N-acetyl-beta-D-glucosaminide (1-&gt;4)-beta-linkages in chitin and chitodextrins.</text>
        <dbReference type="EC" id="3.2.1.14"/>
    </reaction>
</comment>
<dbReference type="GeneID" id="70242545"/>
<sequence length="406" mass="43868">MHNSRGNTIDASKIDTQDIYSAKYLVTDIPASNLTHIIYAFANISSTTGEVTLSDKYADLQFLYPGDDASATGTNVFGNIKQLFLLKKKQRNLKTMISIGGGTFSSNMVPVLASESLRETFAKSAVDLVSNLGFDGIDIDYESISSSAQAEQFVDLLNKTRATLDAFAANISAPPFSLSFAAPMGSSYYDLLDFRGMDKFLDFWNLMGYAYTGSWNTDSGHQASLYNSSTNPMSTPVDSNTGINYYISQGVTPSKLVLGCPLYGASFNNTSGPGKPFEGLGSLGSFGQAGIWNYNSLPIQGFNATTVELPEIGASYSYDAKRRYMISYDTPKIAAIKAEYAKNMGLGGMMWWEVSMDKTGISSLISAVVEKYGGEGALDQSLNNLNYPTSIYDNLRAGASEDVSNT</sequence>
<dbReference type="CDD" id="cd06548">
    <property type="entry name" value="GH18_chitinase"/>
    <property type="match status" value="1"/>
</dbReference>
<dbReference type="SUPFAM" id="SSF51445">
    <property type="entry name" value="(Trans)glycosidases"/>
    <property type="match status" value="1"/>
</dbReference>
<keyword evidence="7 9" id="KW-0326">Glycosidase</keyword>
<dbReference type="EC" id="3.2.1.14" evidence="3"/>
<evidence type="ECO:0000256" key="5">
    <source>
        <dbReference type="ARBA" id="ARBA00023024"/>
    </source>
</evidence>
<evidence type="ECO:0000256" key="4">
    <source>
        <dbReference type="ARBA" id="ARBA00022801"/>
    </source>
</evidence>
<dbReference type="PROSITE" id="PS51910">
    <property type="entry name" value="GH18_2"/>
    <property type="match status" value="1"/>
</dbReference>
<keyword evidence="4 9" id="KW-0378">Hydrolase</keyword>
<accession>A0AAD4KEC1</accession>
<dbReference type="InterPro" id="IPR029070">
    <property type="entry name" value="Chitinase_insertion_sf"/>
</dbReference>
<organism evidence="11 12">
    <name type="scientific">Talaromyces proteolyticus</name>
    <dbReference type="NCBI Taxonomy" id="1131652"/>
    <lineage>
        <taxon>Eukaryota</taxon>
        <taxon>Fungi</taxon>
        <taxon>Dikarya</taxon>
        <taxon>Ascomycota</taxon>
        <taxon>Pezizomycotina</taxon>
        <taxon>Eurotiomycetes</taxon>
        <taxon>Eurotiomycetidae</taxon>
        <taxon>Eurotiales</taxon>
        <taxon>Trichocomaceae</taxon>
        <taxon>Talaromyces</taxon>
        <taxon>Talaromyces sect. Bacilispori</taxon>
    </lineage>
</organism>
<keyword evidence="6" id="KW-0119">Carbohydrate metabolism</keyword>
<dbReference type="InterPro" id="IPR050314">
    <property type="entry name" value="Glycosyl_Hydrlase_18"/>
</dbReference>
<evidence type="ECO:0000259" key="10">
    <source>
        <dbReference type="PROSITE" id="PS51910"/>
    </source>
</evidence>
<dbReference type="AlphaFoldDB" id="A0AAD4KEC1"/>
<dbReference type="RefSeq" id="XP_046066510.1">
    <property type="nucleotide sequence ID" value="XM_046212258.1"/>
</dbReference>
<comment type="similarity">
    <text evidence="2">Belongs to the glycosyl hydrolase 18 family. Chitinase class V subfamily.</text>
</comment>
<comment type="caution">
    <text evidence="11">The sequence shown here is derived from an EMBL/GenBank/DDBJ whole genome shotgun (WGS) entry which is preliminary data.</text>
</comment>
<protein>
    <recommendedName>
        <fullName evidence="3">chitinase</fullName>
        <ecNumber evidence="3">3.2.1.14</ecNumber>
    </recommendedName>
</protein>
<evidence type="ECO:0000256" key="1">
    <source>
        <dbReference type="ARBA" id="ARBA00000822"/>
    </source>
</evidence>
<evidence type="ECO:0000313" key="11">
    <source>
        <dbReference type="EMBL" id="KAH8690227.1"/>
    </source>
</evidence>
<evidence type="ECO:0000256" key="8">
    <source>
        <dbReference type="ARBA" id="ARBA00023326"/>
    </source>
</evidence>
<dbReference type="GO" id="GO:0000272">
    <property type="term" value="P:polysaccharide catabolic process"/>
    <property type="evidence" value="ECO:0007669"/>
    <property type="project" value="UniProtKB-KW"/>
</dbReference>
<reference evidence="11" key="1">
    <citation type="submission" date="2021-12" db="EMBL/GenBank/DDBJ databases">
        <title>Convergent genome expansion in fungi linked to evolution of root-endophyte symbiosis.</title>
        <authorList>
            <consortium name="DOE Joint Genome Institute"/>
            <person name="Ke Y.-H."/>
            <person name="Bonito G."/>
            <person name="Liao H.-L."/>
            <person name="Looney B."/>
            <person name="Rojas-Flechas A."/>
            <person name="Nash J."/>
            <person name="Hameed K."/>
            <person name="Schadt C."/>
            <person name="Martin F."/>
            <person name="Crous P.W."/>
            <person name="Miettinen O."/>
            <person name="Magnuson J.K."/>
            <person name="Labbe J."/>
            <person name="Jacobson D."/>
            <person name="Doktycz M.J."/>
            <person name="Veneault-Fourrey C."/>
            <person name="Kuo A."/>
            <person name="Mondo S."/>
            <person name="Calhoun S."/>
            <person name="Riley R."/>
            <person name="Ohm R."/>
            <person name="LaButti K."/>
            <person name="Andreopoulos B."/>
            <person name="Pangilinan J."/>
            <person name="Nolan M."/>
            <person name="Tritt A."/>
            <person name="Clum A."/>
            <person name="Lipzen A."/>
            <person name="Daum C."/>
            <person name="Barry K."/>
            <person name="Grigoriev I.V."/>
            <person name="Vilgalys R."/>
        </authorList>
    </citation>
    <scope>NUCLEOTIDE SEQUENCE</scope>
    <source>
        <strain evidence="11">PMI_201</strain>
    </source>
</reference>
<gene>
    <name evidence="11" type="ORF">BGW36DRAFT_307685</name>
</gene>
<keyword evidence="12" id="KW-1185">Reference proteome</keyword>
<dbReference type="Gene3D" id="3.20.20.80">
    <property type="entry name" value="Glycosidases"/>
    <property type="match status" value="1"/>
</dbReference>
<dbReference type="Pfam" id="PF00704">
    <property type="entry name" value="Glyco_hydro_18"/>
    <property type="match status" value="1"/>
</dbReference>
<dbReference type="PANTHER" id="PTHR11177:SF317">
    <property type="entry name" value="CHITINASE 12-RELATED"/>
    <property type="match status" value="1"/>
</dbReference>
<dbReference type="SUPFAM" id="SSF54556">
    <property type="entry name" value="Chitinase insertion domain"/>
    <property type="match status" value="1"/>
</dbReference>
<dbReference type="GO" id="GO:0005576">
    <property type="term" value="C:extracellular region"/>
    <property type="evidence" value="ECO:0007669"/>
    <property type="project" value="TreeGrafter"/>
</dbReference>
<feature type="domain" description="GH18" evidence="10">
    <location>
        <begin position="8"/>
        <end position="375"/>
    </location>
</feature>
<keyword evidence="8" id="KW-0624">Polysaccharide degradation</keyword>
<dbReference type="Proteomes" id="UP001201262">
    <property type="component" value="Unassembled WGS sequence"/>
</dbReference>
<dbReference type="InterPro" id="IPR017853">
    <property type="entry name" value="GH"/>
</dbReference>
<evidence type="ECO:0000256" key="6">
    <source>
        <dbReference type="ARBA" id="ARBA00023277"/>
    </source>
</evidence>
<evidence type="ECO:0000256" key="9">
    <source>
        <dbReference type="RuleBase" id="RU000489"/>
    </source>
</evidence>
<dbReference type="Gene3D" id="3.10.50.10">
    <property type="match status" value="1"/>
</dbReference>
<dbReference type="GO" id="GO:0008061">
    <property type="term" value="F:chitin binding"/>
    <property type="evidence" value="ECO:0007669"/>
    <property type="project" value="InterPro"/>
</dbReference>
<dbReference type="PROSITE" id="PS01095">
    <property type="entry name" value="GH18_1"/>
    <property type="match status" value="1"/>
</dbReference>
<dbReference type="InterPro" id="IPR001223">
    <property type="entry name" value="Glyco_hydro18_cat"/>
</dbReference>
<dbReference type="InterPro" id="IPR011583">
    <property type="entry name" value="Chitinase_II/V-like_cat"/>
</dbReference>
<dbReference type="EMBL" id="JAJTJA010000014">
    <property type="protein sequence ID" value="KAH8690227.1"/>
    <property type="molecule type" value="Genomic_DNA"/>
</dbReference>
<dbReference type="PANTHER" id="PTHR11177">
    <property type="entry name" value="CHITINASE"/>
    <property type="match status" value="1"/>
</dbReference>
<dbReference type="SMART" id="SM00636">
    <property type="entry name" value="Glyco_18"/>
    <property type="match status" value="1"/>
</dbReference>